<proteinExistence type="predicted"/>
<comment type="caution">
    <text evidence="1">The sequence shown here is derived from an EMBL/GenBank/DDBJ whole genome shotgun (WGS) entry which is preliminary data.</text>
</comment>
<organism evidence="1 2">
    <name type="scientific">Enterocloster citroniae</name>
    <dbReference type="NCBI Taxonomy" id="358743"/>
    <lineage>
        <taxon>Bacteria</taxon>
        <taxon>Bacillati</taxon>
        <taxon>Bacillota</taxon>
        <taxon>Clostridia</taxon>
        <taxon>Lachnospirales</taxon>
        <taxon>Lachnospiraceae</taxon>
        <taxon>Enterocloster</taxon>
    </lineage>
</organism>
<dbReference type="EMBL" id="WQPS01000020">
    <property type="protein sequence ID" value="MBT9811183.1"/>
    <property type="molecule type" value="Genomic_DNA"/>
</dbReference>
<dbReference type="RefSeq" id="WP_215630175.1">
    <property type="nucleotide sequence ID" value="NZ_JBCOHS010000009.1"/>
</dbReference>
<gene>
    <name evidence="1" type="ORF">GPL26_16270</name>
</gene>
<accession>A0AA41K6T2</accession>
<evidence type="ECO:0000313" key="1">
    <source>
        <dbReference type="EMBL" id="MBT9811183.1"/>
    </source>
</evidence>
<sequence length="81" mass="9422">MYEYYICDTADDEIFRKQCVAIEKNIAPLKKEKLLEDVDGSLIQIYGYMGSKIKVYCDHFIDEVCVKSEIELKHFFGTTGQ</sequence>
<name>A0AA41K6T2_9FIRM</name>
<reference evidence="1" key="1">
    <citation type="journal article" date="2021" name="Gut Microbes">
        <title>A synthetic consortium of 100 gut commensals modulates the composition and function in a colon model of the microbiome of elderly subjects.</title>
        <authorList>
            <person name="Perez M."/>
            <person name="Ntemiri A."/>
            <person name="Tan H."/>
            <person name="Harris H.M.B."/>
            <person name="Roager H.M."/>
            <person name="Ribiere C."/>
            <person name="O'Toole P.W."/>
        </authorList>
    </citation>
    <scope>NUCLEOTIDE SEQUENCE</scope>
    <source>
        <strain evidence="1">MCC335</strain>
    </source>
</reference>
<dbReference type="Proteomes" id="UP000708338">
    <property type="component" value="Unassembled WGS sequence"/>
</dbReference>
<evidence type="ECO:0000313" key="2">
    <source>
        <dbReference type="Proteomes" id="UP000708338"/>
    </source>
</evidence>
<dbReference type="AlphaFoldDB" id="A0AA41K6T2"/>
<protein>
    <submittedName>
        <fullName evidence="1">Uncharacterized protein</fullName>
    </submittedName>
</protein>